<evidence type="ECO:0000256" key="3">
    <source>
        <dbReference type="ARBA" id="ARBA00022833"/>
    </source>
</evidence>
<proteinExistence type="predicted"/>
<evidence type="ECO:0000256" key="1">
    <source>
        <dbReference type="ARBA" id="ARBA00022723"/>
    </source>
</evidence>
<dbReference type="PANTHER" id="PTHR31742:SF1">
    <property type="entry name" value="RPA-INTERACTING PROTEIN"/>
    <property type="match status" value="1"/>
</dbReference>
<dbReference type="InterPro" id="IPR028156">
    <property type="entry name" value="RIP"/>
</dbReference>
<gene>
    <name evidence="6 7" type="primary">LOC107064492</name>
</gene>
<keyword evidence="3" id="KW-0862">Zinc</keyword>
<dbReference type="RefSeq" id="XP_015172693.1">
    <property type="nucleotide sequence ID" value="XM_015317207.1"/>
</dbReference>
<organism evidence="5 6">
    <name type="scientific">Polistes dominula</name>
    <name type="common">European paper wasp</name>
    <name type="synonym">Vespa dominula</name>
    <dbReference type="NCBI Taxonomy" id="743375"/>
    <lineage>
        <taxon>Eukaryota</taxon>
        <taxon>Metazoa</taxon>
        <taxon>Ecdysozoa</taxon>
        <taxon>Arthropoda</taxon>
        <taxon>Hexapoda</taxon>
        <taxon>Insecta</taxon>
        <taxon>Pterygota</taxon>
        <taxon>Neoptera</taxon>
        <taxon>Endopterygota</taxon>
        <taxon>Hymenoptera</taxon>
        <taxon>Apocrita</taxon>
        <taxon>Aculeata</taxon>
        <taxon>Vespoidea</taxon>
        <taxon>Vespidae</taxon>
        <taxon>Polistinae</taxon>
        <taxon>Polistini</taxon>
        <taxon>Polistes</taxon>
    </lineage>
</organism>
<dbReference type="PANTHER" id="PTHR31742">
    <property type="entry name" value="RPA-INTERACTING PROTEIN RPAIN"/>
    <property type="match status" value="1"/>
</dbReference>
<dbReference type="GeneID" id="107064492"/>
<evidence type="ECO:0000259" key="4">
    <source>
        <dbReference type="Pfam" id="PF14768"/>
    </source>
</evidence>
<dbReference type="Proteomes" id="UP000694924">
    <property type="component" value="Unplaced"/>
</dbReference>
<evidence type="ECO:0000256" key="2">
    <source>
        <dbReference type="ARBA" id="ARBA00022771"/>
    </source>
</evidence>
<dbReference type="InterPro" id="IPR028159">
    <property type="entry name" value="RPA_interact_C_dom"/>
</dbReference>
<dbReference type="RefSeq" id="XP_015172694.1">
    <property type="nucleotide sequence ID" value="XM_015317208.1"/>
</dbReference>
<keyword evidence="2" id="KW-0863">Zinc-finger</keyword>
<keyword evidence="5" id="KW-1185">Reference proteome</keyword>
<keyword evidence="1" id="KW-0479">Metal-binding</keyword>
<evidence type="ECO:0000313" key="6">
    <source>
        <dbReference type="RefSeq" id="XP_015172693.1"/>
    </source>
</evidence>
<feature type="domain" description="RPA-interacting protein C-terminal" evidence="4">
    <location>
        <begin position="104"/>
        <end position="181"/>
    </location>
</feature>
<protein>
    <submittedName>
        <fullName evidence="6 7">RPA-interacting protein-like</fullName>
    </submittedName>
</protein>
<evidence type="ECO:0000313" key="5">
    <source>
        <dbReference type="Proteomes" id="UP000694924"/>
    </source>
</evidence>
<sequence>MENLGSKPSLISKLRIRDTINKIKNSSPHLQEILRQRSREAMIERRKQVFNKRRYTKDFEENLQVEENLYREEEHWMLAEYDRMLQNEIEWIESLVYEDKQKVICPVCQINEMIETFETVSCEVCGFRLTNCNNIQMLGNAIESSVNNHSQHCTAVPGFTVVEENKSFLLYMTCETCSFLTCVI</sequence>
<evidence type="ECO:0000313" key="7">
    <source>
        <dbReference type="RefSeq" id="XP_015172694.1"/>
    </source>
</evidence>
<name>A0ABM1HXK6_POLDO</name>
<dbReference type="Pfam" id="PF14768">
    <property type="entry name" value="RPA_interact_C"/>
    <property type="match status" value="1"/>
</dbReference>
<reference evidence="6 7" key="1">
    <citation type="submission" date="2025-05" db="UniProtKB">
        <authorList>
            <consortium name="RefSeq"/>
        </authorList>
    </citation>
    <scope>IDENTIFICATION</scope>
    <source>
        <tissue evidence="6 7">Whole body</tissue>
    </source>
</reference>
<accession>A0ABM1HXK6</accession>